<name>F3PRD8_9BACE</name>
<dbReference type="HOGENOM" id="CLU_3247221_0_0_10"/>
<gene>
    <name evidence="1" type="ORF">HMPREF9446_01288</name>
</gene>
<accession>F3PRD8</accession>
<proteinExistence type="predicted"/>
<dbReference type="STRING" id="763034.HMPREF9446_01288"/>
<reference evidence="1 2" key="1">
    <citation type="submission" date="2011-02" db="EMBL/GenBank/DDBJ databases">
        <authorList>
            <person name="Weinstock G."/>
            <person name="Sodergren E."/>
            <person name="Clifton S."/>
            <person name="Fulton L."/>
            <person name="Fulton B."/>
            <person name="Courtney L."/>
            <person name="Fronick C."/>
            <person name="Harrison M."/>
            <person name="Strong C."/>
            <person name="Farmer C."/>
            <person name="Delahaunty K."/>
            <person name="Markovic C."/>
            <person name="Hall O."/>
            <person name="Minx P."/>
            <person name="Tomlinson C."/>
            <person name="Mitreva M."/>
            <person name="Hou S."/>
            <person name="Chen J."/>
            <person name="Wollam A."/>
            <person name="Pepin K.H."/>
            <person name="Johnson M."/>
            <person name="Bhonagiri V."/>
            <person name="Zhang X."/>
            <person name="Suruliraj S."/>
            <person name="Warren W."/>
            <person name="Chinwalla A."/>
            <person name="Mardis E.R."/>
            <person name="Wilson R.K."/>
        </authorList>
    </citation>
    <scope>NUCLEOTIDE SEQUENCE [LARGE SCALE GENOMIC DNA]</scope>
    <source>
        <strain evidence="1 2">YIT 12057</strain>
    </source>
</reference>
<dbReference type="EMBL" id="AFBN01000022">
    <property type="protein sequence ID" value="EGF58486.1"/>
    <property type="molecule type" value="Genomic_DNA"/>
</dbReference>
<dbReference type="Proteomes" id="UP000003416">
    <property type="component" value="Unassembled WGS sequence"/>
</dbReference>
<keyword evidence="2" id="KW-1185">Reference proteome</keyword>
<comment type="caution">
    <text evidence="1">The sequence shown here is derived from an EMBL/GenBank/DDBJ whole genome shotgun (WGS) entry which is preliminary data.</text>
</comment>
<sequence length="42" mass="4761">MSSDFLKLKNNYEFNASSVCPKRMIHWTLAHDAFGVNASCNL</sequence>
<evidence type="ECO:0000313" key="1">
    <source>
        <dbReference type="EMBL" id="EGF58486.1"/>
    </source>
</evidence>
<evidence type="ECO:0000313" key="2">
    <source>
        <dbReference type="Proteomes" id="UP000003416"/>
    </source>
</evidence>
<dbReference type="AlphaFoldDB" id="F3PRD8"/>
<protein>
    <submittedName>
        <fullName evidence="1">Uncharacterized protein</fullName>
    </submittedName>
</protein>
<organism evidence="1 2">
    <name type="scientific">Bacteroides fluxus YIT 12057</name>
    <dbReference type="NCBI Taxonomy" id="763034"/>
    <lineage>
        <taxon>Bacteria</taxon>
        <taxon>Pseudomonadati</taxon>
        <taxon>Bacteroidota</taxon>
        <taxon>Bacteroidia</taxon>
        <taxon>Bacteroidales</taxon>
        <taxon>Bacteroidaceae</taxon>
        <taxon>Bacteroides</taxon>
    </lineage>
</organism>